<gene>
    <name evidence="2" type="ORF">JOQ06_014930</name>
</gene>
<evidence type="ECO:0000313" key="2">
    <source>
        <dbReference type="EMBL" id="KAJ4927195.1"/>
    </source>
</evidence>
<reference evidence="2" key="1">
    <citation type="submission" date="2022-11" db="EMBL/GenBank/DDBJ databases">
        <title>Chromosome-level genome of Pogonophryne albipinna.</title>
        <authorList>
            <person name="Jo E."/>
        </authorList>
    </citation>
    <scope>NUCLEOTIDE SEQUENCE</scope>
    <source>
        <strain evidence="2">SGF0006</strain>
        <tissue evidence="2">Muscle</tissue>
    </source>
</reference>
<evidence type="ECO:0000256" key="1">
    <source>
        <dbReference type="SAM" id="Phobius"/>
    </source>
</evidence>
<keyword evidence="3" id="KW-1185">Reference proteome</keyword>
<feature type="transmembrane region" description="Helical" evidence="1">
    <location>
        <begin position="25"/>
        <end position="45"/>
    </location>
</feature>
<dbReference type="EMBL" id="JAPTMU010000019">
    <property type="protein sequence ID" value="KAJ4927195.1"/>
    <property type="molecule type" value="Genomic_DNA"/>
</dbReference>
<feature type="transmembrane region" description="Helical" evidence="1">
    <location>
        <begin position="123"/>
        <end position="143"/>
    </location>
</feature>
<organism evidence="2 3">
    <name type="scientific">Pogonophryne albipinna</name>
    <dbReference type="NCBI Taxonomy" id="1090488"/>
    <lineage>
        <taxon>Eukaryota</taxon>
        <taxon>Metazoa</taxon>
        <taxon>Chordata</taxon>
        <taxon>Craniata</taxon>
        <taxon>Vertebrata</taxon>
        <taxon>Euteleostomi</taxon>
        <taxon>Actinopterygii</taxon>
        <taxon>Neopterygii</taxon>
        <taxon>Teleostei</taxon>
        <taxon>Neoteleostei</taxon>
        <taxon>Acanthomorphata</taxon>
        <taxon>Eupercaria</taxon>
        <taxon>Perciformes</taxon>
        <taxon>Notothenioidei</taxon>
        <taxon>Pogonophryne</taxon>
    </lineage>
</organism>
<feature type="transmembrane region" description="Helical" evidence="1">
    <location>
        <begin position="57"/>
        <end position="81"/>
    </location>
</feature>
<proteinExistence type="predicted"/>
<comment type="caution">
    <text evidence="2">The sequence shown here is derived from an EMBL/GenBank/DDBJ whole genome shotgun (WGS) entry which is preliminary data.</text>
</comment>
<name>A0AAD6FAX4_9TELE</name>
<dbReference type="Proteomes" id="UP001219934">
    <property type="component" value="Unassembled WGS sequence"/>
</dbReference>
<protein>
    <submittedName>
        <fullName evidence="2">Uncharacterized protein</fullName>
    </submittedName>
</protein>
<dbReference type="AlphaFoldDB" id="A0AAD6FAX4"/>
<keyword evidence="1" id="KW-0812">Transmembrane</keyword>
<evidence type="ECO:0000313" key="3">
    <source>
        <dbReference type="Proteomes" id="UP001219934"/>
    </source>
</evidence>
<sequence length="164" mass="18380">MFLYMLIFMAYHSSRWIPRNQRLKFQIVNAVFAALVLVPQFYVMASPKSSRYCRQPLLSNLSASIALSFIATGFSVVFTLIDSVPQSLWASYHVFGILTCGQGLCTAILTLTAAACAKTTPELYYMSLILTIASIFSTGFFMVRGGLWLTNRKHVTEPSRNNEQ</sequence>
<accession>A0AAD6FAX4</accession>
<keyword evidence="1" id="KW-0472">Membrane</keyword>
<keyword evidence="1" id="KW-1133">Transmembrane helix</keyword>
<feature type="transmembrane region" description="Helical" evidence="1">
    <location>
        <begin position="93"/>
        <end position="116"/>
    </location>
</feature>